<evidence type="ECO:0000256" key="6">
    <source>
        <dbReference type="ARBA" id="ARBA00023125"/>
    </source>
</evidence>
<dbReference type="GO" id="GO:0043138">
    <property type="term" value="F:3'-5' DNA helicase activity"/>
    <property type="evidence" value="ECO:0007669"/>
    <property type="project" value="UniProtKB-EC"/>
</dbReference>
<dbReference type="GO" id="GO:0005829">
    <property type="term" value="C:cytosol"/>
    <property type="evidence" value="ECO:0007669"/>
    <property type="project" value="TreeGrafter"/>
</dbReference>
<reference evidence="15 16" key="1">
    <citation type="submission" date="2019-08" db="EMBL/GenBank/DDBJ databases">
        <title>In-depth cultivation of the pig gut microbiome towards novel bacterial diversity and tailored functional studies.</title>
        <authorList>
            <person name="Wylensek D."/>
            <person name="Hitch T.C.A."/>
            <person name="Clavel T."/>
        </authorList>
    </citation>
    <scope>NUCLEOTIDE SEQUENCE [LARGE SCALE GENOMIC DNA]</scope>
    <source>
        <strain evidence="15 16">LKV-178-WT-2A</strain>
    </source>
</reference>
<keyword evidence="7" id="KW-0413">Isomerase</keyword>
<evidence type="ECO:0000256" key="12">
    <source>
        <dbReference type="PROSITE-ProRule" id="PRU00560"/>
    </source>
</evidence>
<comment type="catalytic activity">
    <reaction evidence="8">
        <text>Couples ATP hydrolysis with the unwinding of duplex DNA by translocating in the 3'-5' direction.</text>
        <dbReference type="EC" id="5.6.2.4"/>
    </reaction>
</comment>
<proteinExistence type="inferred from homology"/>
<feature type="binding site" evidence="12">
    <location>
        <begin position="33"/>
        <end position="40"/>
    </location>
    <ligand>
        <name>ATP</name>
        <dbReference type="ChEBI" id="CHEBI:30616"/>
    </ligand>
</feature>
<dbReference type="GO" id="GO:0005524">
    <property type="term" value="F:ATP binding"/>
    <property type="evidence" value="ECO:0007669"/>
    <property type="project" value="UniProtKB-UniRule"/>
</dbReference>
<dbReference type="CDD" id="cd18807">
    <property type="entry name" value="SF1_C_UvrD"/>
    <property type="match status" value="1"/>
</dbReference>
<evidence type="ECO:0000256" key="1">
    <source>
        <dbReference type="ARBA" id="ARBA00009922"/>
    </source>
</evidence>
<dbReference type="InterPro" id="IPR014017">
    <property type="entry name" value="DNA_helicase_UvrD-like_C"/>
</dbReference>
<dbReference type="InterPro" id="IPR014016">
    <property type="entry name" value="UvrD-like_ATP-bd"/>
</dbReference>
<dbReference type="GO" id="GO:0003677">
    <property type="term" value="F:DNA binding"/>
    <property type="evidence" value="ECO:0007669"/>
    <property type="project" value="UniProtKB-KW"/>
</dbReference>
<dbReference type="CDD" id="cd17932">
    <property type="entry name" value="DEXQc_UvrD"/>
    <property type="match status" value="1"/>
</dbReference>
<dbReference type="PANTHER" id="PTHR11070">
    <property type="entry name" value="UVRD / RECB / PCRA DNA HELICASE FAMILY MEMBER"/>
    <property type="match status" value="1"/>
</dbReference>
<dbReference type="Proteomes" id="UP000438914">
    <property type="component" value="Unassembled WGS sequence"/>
</dbReference>
<comment type="similarity">
    <text evidence="1">Belongs to the helicase family. UvrD subfamily.</text>
</comment>
<evidence type="ECO:0000256" key="2">
    <source>
        <dbReference type="ARBA" id="ARBA00022741"/>
    </source>
</evidence>
<dbReference type="EC" id="5.6.2.4" evidence="9"/>
<evidence type="ECO:0000256" key="10">
    <source>
        <dbReference type="ARBA" id="ARBA00034923"/>
    </source>
</evidence>
<feature type="domain" description="UvrD-like helicase ATP-binding" evidence="13">
    <location>
        <begin position="12"/>
        <end position="298"/>
    </location>
</feature>
<evidence type="ECO:0000259" key="13">
    <source>
        <dbReference type="PROSITE" id="PS51198"/>
    </source>
</evidence>
<dbReference type="Gene3D" id="3.40.50.300">
    <property type="entry name" value="P-loop containing nucleotide triphosphate hydrolases"/>
    <property type="match status" value="2"/>
</dbReference>
<sequence length="849" mass="97064">MTMTQEEQNILSQLNDVQRQAVVYDDGPELVVAGAGSGKTRVLTYKIAWLLEHEQLKPWTILALTFTNKAANEMKSRIAQLVGDERARYLQMGTFHSVFSHILRVEAQYIGFQSGFTIYDETDSRSLIKNIVKQMELDDKKYKPAEVHKAISRAKNDLCTAEQYSNDGSRIEQDRQKNMPEVCKIYLAYQQRLHQANAMDFDDLLMLTHELFQNHDDIRQKYATRFEYVLVDEYQDTNFVQQQILWQLTKERQRVCVVGDDYQSIYAFRGAKIDNILNFSSRYEHAKVFKLERNYRSSRLIVAAANSLMKHNQRQIEKNVYSENEEGDKLTILETQSDKREAALVCREIKRIKAQEHCHWSDFAILYRTNAQSRLFEEQMHSPEMGMANCYRVFGGVSFYQRKEIKDALAYFRLVVNSDDEEAFRRIINYPTRGIGNTTVQKIVATAQQNGISLWETICHPGQYGLSVNRGALSKLDAFRQLIQSFIDKRGASDALALSKEILERSGMKADLDADKTPEGESKRENIDSLTSGIADFVQSQQEQGLDDHELLSDYLSTVSLLTDMDNDDSSSDKMTLMTIHSAKGLEFGTVFIVGMEENIFPSLMSADSQRGLEEERRLLYVAITRAEHHCYLSWAHTRWLFGKMDPCVRKSRFLDDIDPKYLTIRAEDGGATIRNHGGWNRKPWDDDDYEINKPYTGSHPWGDEYPRYSSRMQNSRPVAGQFMADPQPKITKPHRAERAINPFSASFEQQLRQKGNFKRVAKAMTNGGCAISSSDEGNANCIHAKSSNNDASNYGIKVGSVILHSRFGKGQVTKIEGSGENCKATIDFEETSTKVLLLRFAKFKVLSI</sequence>
<comment type="caution">
    <text evidence="15">The sequence shown here is derived from an EMBL/GenBank/DDBJ whole genome shotgun (WGS) entry which is preliminary data.</text>
</comment>
<dbReference type="InterPro" id="IPR000212">
    <property type="entry name" value="DNA_helicase_UvrD/REP"/>
</dbReference>
<evidence type="ECO:0000256" key="9">
    <source>
        <dbReference type="ARBA" id="ARBA00034808"/>
    </source>
</evidence>
<dbReference type="GO" id="GO:0016787">
    <property type="term" value="F:hydrolase activity"/>
    <property type="evidence" value="ECO:0007669"/>
    <property type="project" value="UniProtKB-UniRule"/>
</dbReference>
<evidence type="ECO:0000256" key="3">
    <source>
        <dbReference type="ARBA" id="ARBA00022801"/>
    </source>
</evidence>
<evidence type="ECO:0000256" key="7">
    <source>
        <dbReference type="ARBA" id="ARBA00023235"/>
    </source>
</evidence>
<evidence type="ECO:0000256" key="5">
    <source>
        <dbReference type="ARBA" id="ARBA00022840"/>
    </source>
</evidence>
<dbReference type="InterPro" id="IPR027417">
    <property type="entry name" value="P-loop_NTPase"/>
</dbReference>
<dbReference type="EMBL" id="VUNG01000040">
    <property type="protein sequence ID" value="MST85517.1"/>
    <property type="molecule type" value="Genomic_DNA"/>
</dbReference>
<dbReference type="RefSeq" id="WP_154535105.1">
    <property type="nucleotide sequence ID" value="NZ_VUNG01000040.1"/>
</dbReference>
<comment type="catalytic activity">
    <reaction evidence="11">
        <text>ATP + H2O = ADP + phosphate + H(+)</text>
        <dbReference type="Rhea" id="RHEA:13065"/>
        <dbReference type="ChEBI" id="CHEBI:15377"/>
        <dbReference type="ChEBI" id="CHEBI:15378"/>
        <dbReference type="ChEBI" id="CHEBI:30616"/>
        <dbReference type="ChEBI" id="CHEBI:43474"/>
        <dbReference type="ChEBI" id="CHEBI:456216"/>
        <dbReference type="EC" id="5.6.2.4"/>
    </reaction>
</comment>
<keyword evidence="5 12" id="KW-0067">ATP-binding</keyword>
<evidence type="ECO:0000313" key="15">
    <source>
        <dbReference type="EMBL" id="MST85517.1"/>
    </source>
</evidence>
<dbReference type="PANTHER" id="PTHR11070:SF2">
    <property type="entry name" value="ATP-DEPENDENT DNA HELICASE SRS2"/>
    <property type="match status" value="1"/>
</dbReference>
<organism evidence="15 16">
    <name type="scientific">Hallella mizrahii</name>
    <dbReference type="NCBI Taxonomy" id="2606637"/>
    <lineage>
        <taxon>Bacteria</taxon>
        <taxon>Pseudomonadati</taxon>
        <taxon>Bacteroidota</taxon>
        <taxon>Bacteroidia</taxon>
        <taxon>Bacteroidales</taxon>
        <taxon>Prevotellaceae</taxon>
        <taxon>Hallella</taxon>
    </lineage>
</organism>
<dbReference type="AlphaFoldDB" id="A0A7K0KHV7"/>
<dbReference type="GO" id="GO:0033202">
    <property type="term" value="C:DNA helicase complex"/>
    <property type="evidence" value="ECO:0007669"/>
    <property type="project" value="TreeGrafter"/>
</dbReference>
<keyword evidence="4 12" id="KW-0347">Helicase</keyword>
<dbReference type="Pfam" id="PF21196">
    <property type="entry name" value="PcrA_UvrD_tudor"/>
    <property type="match status" value="1"/>
</dbReference>
<evidence type="ECO:0000256" key="4">
    <source>
        <dbReference type="ARBA" id="ARBA00022806"/>
    </source>
</evidence>
<dbReference type="Pfam" id="PF13361">
    <property type="entry name" value="UvrD_C"/>
    <property type="match status" value="1"/>
</dbReference>
<accession>A0A7K0KHV7</accession>
<evidence type="ECO:0000256" key="11">
    <source>
        <dbReference type="ARBA" id="ARBA00048988"/>
    </source>
</evidence>
<dbReference type="PROSITE" id="PS51217">
    <property type="entry name" value="UVRD_HELICASE_CTER"/>
    <property type="match status" value="1"/>
</dbReference>
<dbReference type="GO" id="GO:0000725">
    <property type="term" value="P:recombinational repair"/>
    <property type="evidence" value="ECO:0007669"/>
    <property type="project" value="TreeGrafter"/>
</dbReference>
<dbReference type="PROSITE" id="PS51198">
    <property type="entry name" value="UVRD_HELICASE_ATP_BIND"/>
    <property type="match status" value="1"/>
</dbReference>
<dbReference type="Gene3D" id="1.10.10.160">
    <property type="match status" value="1"/>
</dbReference>
<dbReference type="InterPro" id="IPR013986">
    <property type="entry name" value="DExx_box_DNA_helicase_dom_sf"/>
</dbReference>
<dbReference type="Pfam" id="PF00580">
    <property type="entry name" value="UvrD-helicase"/>
    <property type="match status" value="1"/>
</dbReference>
<dbReference type="Gene3D" id="1.10.486.10">
    <property type="entry name" value="PCRA, domain 4"/>
    <property type="match status" value="1"/>
</dbReference>
<gene>
    <name evidence="15" type="ORF">FYJ73_12715</name>
</gene>
<feature type="domain" description="UvrD-like helicase C-terminal" evidence="14">
    <location>
        <begin position="299"/>
        <end position="585"/>
    </location>
</feature>
<dbReference type="SUPFAM" id="SSF52540">
    <property type="entry name" value="P-loop containing nucleoside triphosphate hydrolases"/>
    <property type="match status" value="1"/>
</dbReference>
<name>A0A7K0KHV7_9BACT</name>
<keyword evidence="6" id="KW-0238">DNA-binding</keyword>
<keyword evidence="16" id="KW-1185">Reference proteome</keyword>
<evidence type="ECO:0000256" key="8">
    <source>
        <dbReference type="ARBA" id="ARBA00034617"/>
    </source>
</evidence>
<protein>
    <recommendedName>
        <fullName evidence="9">DNA 3'-5' helicase</fullName>
        <ecNumber evidence="9">5.6.2.4</ecNumber>
    </recommendedName>
    <alternativeName>
        <fullName evidence="10">DNA 3'-5' helicase II</fullName>
    </alternativeName>
</protein>
<evidence type="ECO:0000313" key="16">
    <source>
        <dbReference type="Proteomes" id="UP000438914"/>
    </source>
</evidence>
<evidence type="ECO:0000259" key="14">
    <source>
        <dbReference type="PROSITE" id="PS51217"/>
    </source>
</evidence>
<keyword evidence="2 12" id="KW-0547">Nucleotide-binding</keyword>
<keyword evidence="3 12" id="KW-0378">Hydrolase</keyword>